<comment type="caution">
    <text evidence="1">The sequence shown here is derived from an EMBL/GenBank/DDBJ whole genome shotgun (WGS) entry which is preliminary data.</text>
</comment>
<organism evidence="1 2">
    <name type="scientific">Trichinella zimbabwensis</name>
    <dbReference type="NCBI Taxonomy" id="268475"/>
    <lineage>
        <taxon>Eukaryota</taxon>
        <taxon>Metazoa</taxon>
        <taxon>Ecdysozoa</taxon>
        <taxon>Nematoda</taxon>
        <taxon>Enoplea</taxon>
        <taxon>Dorylaimia</taxon>
        <taxon>Trichinellida</taxon>
        <taxon>Trichinellidae</taxon>
        <taxon>Trichinella</taxon>
    </lineage>
</organism>
<proteinExistence type="predicted"/>
<name>A0A0V1GGL0_9BILA</name>
<dbReference type="AlphaFoldDB" id="A0A0V1GGL0"/>
<reference evidence="1 2" key="1">
    <citation type="submission" date="2015-01" db="EMBL/GenBank/DDBJ databases">
        <title>Evolution of Trichinella species and genotypes.</title>
        <authorList>
            <person name="Korhonen P.K."/>
            <person name="Edoardo P."/>
            <person name="Giuseppe L.R."/>
            <person name="Gasser R.B."/>
        </authorList>
    </citation>
    <scope>NUCLEOTIDE SEQUENCE [LARGE SCALE GENOMIC DNA]</scope>
    <source>
        <strain evidence="1">ISS1029</strain>
    </source>
</reference>
<sequence>MCGYFNLISLFNNDEIPLCIRSRKCISRGSKSFPPVSTVNLIPFFSKC</sequence>
<dbReference type="Proteomes" id="UP000055024">
    <property type="component" value="Unassembled WGS sequence"/>
</dbReference>
<evidence type="ECO:0000313" key="2">
    <source>
        <dbReference type="Proteomes" id="UP000055024"/>
    </source>
</evidence>
<accession>A0A0V1GGL0</accession>
<evidence type="ECO:0000313" key="1">
    <source>
        <dbReference type="EMBL" id="KRY97416.1"/>
    </source>
</evidence>
<gene>
    <name evidence="1" type="ORF">T11_1399</name>
</gene>
<dbReference type="EMBL" id="JYDP01002071">
    <property type="protein sequence ID" value="KRY97416.1"/>
    <property type="molecule type" value="Genomic_DNA"/>
</dbReference>
<keyword evidence="2" id="KW-1185">Reference proteome</keyword>
<protein>
    <submittedName>
        <fullName evidence="1">Uncharacterized protein</fullName>
    </submittedName>
</protein>